<dbReference type="Proteomes" id="UP000663823">
    <property type="component" value="Unassembled WGS sequence"/>
</dbReference>
<gene>
    <name evidence="2" type="ORF">OTI717_LOCUS41497</name>
</gene>
<comment type="caution">
    <text evidence="2">The sequence shown here is derived from an EMBL/GenBank/DDBJ whole genome shotgun (WGS) entry which is preliminary data.</text>
</comment>
<feature type="compositionally biased region" description="Basic and acidic residues" evidence="1">
    <location>
        <begin position="1"/>
        <end position="16"/>
    </location>
</feature>
<proteinExistence type="predicted"/>
<evidence type="ECO:0000313" key="3">
    <source>
        <dbReference type="Proteomes" id="UP000663823"/>
    </source>
</evidence>
<reference evidence="2" key="1">
    <citation type="submission" date="2021-02" db="EMBL/GenBank/DDBJ databases">
        <authorList>
            <person name="Nowell W R."/>
        </authorList>
    </citation>
    <scope>NUCLEOTIDE SEQUENCE</scope>
</reference>
<dbReference type="EMBL" id="CAJOAX010041756">
    <property type="protein sequence ID" value="CAF4283595.1"/>
    <property type="molecule type" value="Genomic_DNA"/>
</dbReference>
<accession>A0A820GW64</accession>
<evidence type="ECO:0000313" key="2">
    <source>
        <dbReference type="EMBL" id="CAF4283595.1"/>
    </source>
</evidence>
<feature type="region of interest" description="Disordered" evidence="1">
    <location>
        <begin position="1"/>
        <end position="27"/>
    </location>
</feature>
<feature type="compositionally biased region" description="Polar residues" evidence="1">
    <location>
        <begin position="17"/>
        <end position="26"/>
    </location>
</feature>
<evidence type="ECO:0000256" key="1">
    <source>
        <dbReference type="SAM" id="MobiDB-lite"/>
    </source>
</evidence>
<organism evidence="2 3">
    <name type="scientific">Rotaria sordida</name>
    <dbReference type="NCBI Taxonomy" id="392033"/>
    <lineage>
        <taxon>Eukaryota</taxon>
        <taxon>Metazoa</taxon>
        <taxon>Spiralia</taxon>
        <taxon>Gnathifera</taxon>
        <taxon>Rotifera</taxon>
        <taxon>Eurotatoria</taxon>
        <taxon>Bdelloidea</taxon>
        <taxon>Philodinida</taxon>
        <taxon>Philodinidae</taxon>
        <taxon>Rotaria</taxon>
    </lineage>
</organism>
<protein>
    <submittedName>
        <fullName evidence="2">Uncharacterized protein</fullName>
    </submittedName>
</protein>
<dbReference type="AlphaFoldDB" id="A0A820GW64"/>
<feature type="non-terminal residue" evidence="2">
    <location>
        <position position="1"/>
    </location>
</feature>
<name>A0A820GW64_9BILA</name>
<sequence>MRELEEKDEVNRKYPEDTTSIGSNSSIDERDLNTWRIRISGIKELQDNIHSHTKYFVFIIEIRRLDGNNENSLINDDE</sequence>